<organism evidence="1">
    <name type="scientific">uncultured Rubrobacteraceae bacterium</name>
    <dbReference type="NCBI Taxonomy" id="349277"/>
    <lineage>
        <taxon>Bacteria</taxon>
        <taxon>Bacillati</taxon>
        <taxon>Actinomycetota</taxon>
        <taxon>Rubrobacteria</taxon>
        <taxon>Rubrobacterales</taxon>
        <taxon>Rubrobacteraceae</taxon>
        <taxon>environmental samples</taxon>
    </lineage>
</organism>
<dbReference type="EMBL" id="CADCVA010000256">
    <property type="protein sequence ID" value="CAA9426716.1"/>
    <property type="molecule type" value="Genomic_DNA"/>
</dbReference>
<proteinExistence type="predicted"/>
<name>A0A6J4Q341_9ACTN</name>
<protein>
    <recommendedName>
        <fullName evidence="2">Alcohol dehydrogenase iron-type/glycerol dehydrogenase GldA domain-containing protein</fullName>
    </recommendedName>
</protein>
<evidence type="ECO:0008006" key="2">
    <source>
        <dbReference type="Google" id="ProtNLM"/>
    </source>
</evidence>
<gene>
    <name evidence="1" type="ORF">AVDCRST_MAG82-1805</name>
</gene>
<reference evidence="1" key="1">
    <citation type="submission" date="2020-02" db="EMBL/GenBank/DDBJ databases">
        <authorList>
            <person name="Meier V. D."/>
        </authorList>
    </citation>
    <scope>NUCLEOTIDE SEQUENCE</scope>
    <source>
        <strain evidence="1">AVDCRST_MAG82</strain>
    </source>
</reference>
<dbReference type="AlphaFoldDB" id="A0A6J4Q341"/>
<dbReference type="SUPFAM" id="SSF56796">
    <property type="entry name" value="Dehydroquinate synthase-like"/>
    <property type="match status" value="1"/>
</dbReference>
<sequence>MPMLARIAYEDPQTIGNPREVTVADYEEIYRNAFAKGK</sequence>
<accession>A0A6J4Q341</accession>
<evidence type="ECO:0000313" key="1">
    <source>
        <dbReference type="EMBL" id="CAA9426716.1"/>
    </source>
</evidence>